<gene>
    <name evidence="1" type="ORF">NQ176_g11193</name>
</gene>
<organism evidence="1 2">
    <name type="scientific">Zarea fungicola</name>
    <dbReference type="NCBI Taxonomy" id="93591"/>
    <lineage>
        <taxon>Eukaryota</taxon>
        <taxon>Fungi</taxon>
        <taxon>Dikarya</taxon>
        <taxon>Ascomycota</taxon>
        <taxon>Pezizomycotina</taxon>
        <taxon>Sordariomycetes</taxon>
        <taxon>Hypocreomycetidae</taxon>
        <taxon>Hypocreales</taxon>
        <taxon>Cordycipitaceae</taxon>
        <taxon>Zarea</taxon>
    </lineage>
</organism>
<name>A0ACC1MBL0_9HYPO</name>
<dbReference type="Proteomes" id="UP001143910">
    <property type="component" value="Unassembled WGS sequence"/>
</dbReference>
<dbReference type="EMBL" id="JANJQO010003572">
    <property type="protein sequence ID" value="KAJ2958285.1"/>
    <property type="molecule type" value="Genomic_DNA"/>
</dbReference>
<accession>A0ACC1MBL0</accession>
<evidence type="ECO:0000313" key="2">
    <source>
        <dbReference type="Proteomes" id="UP001143910"/>
    </source>
</evidence>
<protein>
    <submittedName>
        <fullName evidence="1">Uncharacterized protein</fullName>
    </submittedName>
</protein>
<comment type="caution">
    <text evidence="1">The sequence shown here is derived from an EMBL/GenBank/DDBJ whole genome shotgun (WGS) entry which is preliminary data.</text>
</comment>
<keyword evidence="2" id="KW-1185">Reference proteome</keyword>
<proteinExistence type="predicted"/>
<evidence type="ECO:0000313" key="1">
    <source>
        <dbReference type="EMBL" id="KAJ2958285.1"/>
    </source>
</evidence>
<sequence>MLRNGRLDEARITKLPDKRRNLVFKKLVALLGITRSGKDGVVAGTEQGLAKCKAKVAGTAKDENFGHDEIVQLVNW</sequence>
<reference evidence="1" key="1">
    <citation type="submission" date="2022-08" db="EMBL/GenBank/DDBJ databases">
        <title>Genome Sequence of Lecanicillium fungicola.</title>
        <authorList>
            <person name="Buettner E."/>
        </authorList>
    </citation>
    <scope>NUCLEOTIDE SEQUENCE</scope>
    <source>
        <strain evidence="1">Babe33</strain>
    </source>
</reference>